<protein>
    <recommendedName>
        <fullName evidence="3">Lipoprotein</fullName>
    </recommendedName>
</protein>
<evidence type="ECO:0000313" key="1">
    <source>
        <dbReference type="EMBL" id="ASD65005.1"/>
    </source>
</evidence>
<dbReference type="PROSITE" id="PS51257">
    <property type="entry name" value="PROKAR_LIPOPROTEIN"/>
    <property type="match status" value="1"/>
</dbReference>
<evidence type="ECO:0000313" key="2">
    <source>
        <dbReference type="Proteomes" id="UP000197003"/>
    </source>
</evidence>
<organism evidence="1 2">
    <name type="scientific">Bdellovibrio bacteriovorus</name>
    <dbReference type="NCBI Taxonomy" id="959"/>
    <lineage>
        <taxon>Bacteria</taxon>
        <taxon>Pseudomonadati</taxon>
        <taxon>Bdellovibrionota</taxon>
        <taxon>Bdellovibrionia</taxon>
        <taxon>Bdellovibrionales</taxon>
        <taxon>Pseudobdellovibrionaceae</taxon>
        <taxon>Bdellovibrio</taxon>
    </lineage>
</organism>
<name>A0A1Z3NC36_BDEBC</name>
<dbReference type="RefSeq" id="WP_088566424.1">
    <property type="nucleotide sequence ID" value="NZ_CP020946.1"/>
</dbReference>
<dbReference type="AlphaFoldDB" id="A0A1Z3NC36"/>
<sequence length="357" mass="39175">MNFLKTTLLAVPVTLVLSGCGDWNKNPVPESKTSTGEAFDLDTLRKHSKDVITHGQDKPREITNTVIVEKPVVVVKEESTIDQKFIVITPDAQMTFNEDQEGVFKVYARVLVPGVQISLTAKNLPEGATLTASQAEKDLYLLKWNPALYTVSSNENMKTFNVKLVAEITSVSSQQNADKLKGLVREREVNLFLFKNQEAPSELKVDGLAAEVAQGQEIPFSVTVKVPGIDGRSAQKPRLVISYDGVSYTTGNDFLELDGSRHVVADKNKKDPEYLGDSKWKFSLVFDTKNISVQPQLAKDGSFMVNANGLRVRLSFKAYSPNSLSTPETLSKLKIRFASQEPTTPPPAVGQATTGAQ</sequence>
<accession>A0A1Z3NC36</accession>
<dbReference type="OrthoDB" id="5292787at2"/>
<evidence type="ECO:0008006" key="3">
    <source>
        <dbReference type="Google" id="ProtNLM"/>
    </source>
</evidence>
<dbReference type="Proteomes" id="UP000197003">
    <property type="component" value="Chromosome"/>
</dbReference>
<gene>
    <name evidence="1" type="ORF">B9G79_16235</name>
</gene>
<proteinExistence type="predicted"/>
<reference evidence="1 2" key="1">
    <citation type="submission" date="2017-04" db="EMBL/GenBank/DDBJ databases">
        <title>Whole genome sequence of Bdellovibrio bacteriovorus strain SSB218315.</title>
        <authorList>
            <person name="Oyedara O."/>
            <person name="Rodriguez-Perez M.A."/>
        </authorList>
    </citation>
    <scope>NUCLEOTIDE SEQUENCE [LARGE SCALE GENOMIC DNA]</scope>
    <source>
        <strain evidence="1 2">SSB218315</strain>
    </source>
</reference>
<dbReference type="EMBL" id="CP020946">
    <property type="protein sequence ID" value="ASD65005.1"/>
    <property type="molecule type" value="Genomic_DNA"/>
</dbReference>